<reference evidence="1" key="1">
    <citation type="submission" date="2021-06" db="EMBL/GenBank/DDBJ databases">
        <authorList>
            <person name="Kallberg Y."/>
            <person name="Tangrot J."/>
            <person name="Rosling A."/>
        </authorList>
    </citation>
    <scope>NUCLEOTIDE SEQUENCE</scope>
    <source>
        <strain evidence="1">MA461A</strain>
    </source>
</reference>
<evidence type="ECO:0000313" key="1">
    <source>
        <dbReference type="EMBL" id="CAG8731654.1"/>
    </source>
</evidence>
<comment type="caution">
    <text evidence="1">The sequence shown here is derived from an EMBL/GenBank/DDBJ whole genome shotgun (WGS) entry which is preliminary data.</text>
</comment>
<proteinExistence type="predicted"/>
<accession>A0ACA9Q0K4</accession>
<protein>
    <submittedName>
        <fullName evidence="1">16379_t:CDS:1</fullName>
    </submittedName>
</protein>
<organism evidence="1 2">
    <name type="scientific">Racocetra persica</name>
    <dbReference type="NCBI Taxonomy" id="160502"/>
    <lineage>
        <taxon>Eukaryota</taxon>
        <taxon>Fungi</taxon>
        <taxon>Fungi incertae sedis</taxon>
        <taxon>Mucoromycota</taxon>
        <taxon>Glomeromycotina</taxon>
        <taxon>Glomeromycetes</taxon>
        <taxon>Diversisporales</taxon>
        <taxon>Gigasporaceae</taxon>
        <taxon>Racocetra</taxon>
    </lineage>
</organism>
<keyword evidence="2" id="KW-1185">Reference proteome</keyword>
<name>A0ACA9Q0K4_9GLOM</name>
<evidence type="ECO:0000313" key="2">
    <source>
        <dbReference type="Proteomes" id="UP000789920"/>
    </source>
</evidence>
<gene>
    <name evidence="1" type="ORF">RPERSI_LOCUS12219</name>
</gene>
<dbReference type="Proteomes" id="UP000789920">
    <property type="component" value="Unassembled WGS sequence"/>
</dbReference>
<dbReference type="EMBL" id="CAJVQC010025968">
    <property type="protein sequence ID" value="CAG8731654.1"/>
    <property type="molecule type" value="Genomic_DNA"/>
</dbReference>
<feature type="non-terminal residue" evidence="1">
    <location>
        <position position="1"/>
    </location>
</feature>
<sequence length="68" mass="8144">HIMRDCQDRDKESNQTDMNMKFKNIDIWIVEFIKINPELANKYLKVELLNTDEQYNMRPIGKGKEATK</sequence>